<dbReference type="PRINTS" id="PR00634">
    <property type="entry name" value="BETALLERGEN"/>
</dbReference>
<dbReference type="Pfam" id="PF00407">
    <property type="entry name" value="Bet_v_1"/>
    <property type="match status" value="1"/>
</dbReference>
<evidence type="ECO:0000256" key="2">
    <source>
        <dbReference type="ARBA" id="ARBA00022821"/>
    </source>
</evidence>
<dbReference type="FunFam" id="3.30.530.20:FF:000007">
    <property type="entry name" value="Major pollen allergen Bet v 1-A"/>
    <property type="match status" value="1"/>
</dbReference>
<dbReference type="PANTHER" id="PTHR31213:SF55">
    <property type="entry name" value="STRESS-INDUCED PROTEIN SAM22"/>
    <property type="match status" value="1"/>
</dbReference>
<sequence>MGVVTNQTEFPSAIPPAKLFKVFLLDAHKTIPKIVPQAIKSIEIIEGDGGSGSIKKTTFAEGKDIKYIKHKVDFVDKDNFIYNYTAIEADPWLEGLEKVSYETQIVPSPDGGSISKCTTKYYPKGDSKIDVDKIKEGELKASGLFKAVEAHVLANPDAYN</sequence>
<gene>
    <name evidence="4" type="ORF">GH714_018383</name>
</gene>
<dbReference type="SUPFAM" id="SSF55961">
    <property type="entry name" value="Bet v1-like"/>
    <property type="match status" value="1"/>
</dbReference>
<dbReference type="EMBL" id="JAAGAX010000005">
    <property type="protein sequence ID" value="KAF2313863.1"/>
    <property type="molecule type" value="Genomic_DNA"/>
</dbReference>
<evidence type="ECO:0000256" key="3">
    <source>
        <dbReference type="ARBA" id="ARBA00023265"/>
    </source>
</evidence>
<dbReference type="Gene3D" id="3.30.530.20">
    <property type="match status" value="1"/>
</dbReference>
<dbReference type="InterPro" id="IPR000916">
    <property type="entry name" value="Bet_v_I/MLP"/>
</dbReference>
<dbReference type="GO" id="GO:0005737">
    <property type="term" value="C:cytoplasm"/>
    <property type="evidence" value="ECO:0007669"/>
    <property type="project" value="TreeGrafter"/>
</dbReference>
<dbReference type="GO" id="GO:0010427">
    <property type="term" value="F:abscisic acid binding"/>
    <property type="evidence" value="ECO:0007669"/>
    <property type="project" value="InterPro"/>
</dbReference>
<dbReference type="OrthoDB" id="811578at2759"/>
<reference evidence="4 5" key="1">
    <citation type="journal article" date="2020" name="Mol. Plant">
        <title>The Chromosome-Based Rubber Tree Genome Provides New Insights into Spurge Genome Evolution and Rubber Biosynthesis.</title>
        <authorList>
            <person name="Liu J."/>
            <person name="Shi C."/>
            <person name="Shi C.C."/>
            <person name="Li W."/>
            <person name="Zhang Q.J."/>
            <person name="Zhang Y."/>
            <person name="Li K."/>
            <person name="Lu H.F."/>
            <person name="Shi C."/>
            <person name="Zhu S.T."/>
            <person name="Xiao Z.Y."/>
            <person name="Nan H."/>
            <person name="Yue Y."/>
            <person name="Zhu X.G."/>
            <person name="Wu Y."/>
            <person name="Hong X.N."/>
            <person name="Fan G.Y."/>
            <person name="Tong Y."/>
            <person name="Zhang D."/>
            <person name="Mao C.L."/>
            <person name="Liu Y.L."/>
            <person name="Hao S.J."/>
            <person name="Liu W.Q."/>
            <person name="Lv M.Q."/>
            <person name="Zhang H.B."/>
            <person name="Liu Y."/>
            <person name="Hu-Tang G.R."/>
            <person name="Wang J.P."/>
            <person name="Wang J.H."/>
            <person name="Sun Y.H."/>
            <person name="Ni S.B."/>
            <person name="Chen W.B."/>
            <person name="Zhang X.C."/>
            <person name="Jiao Y.N."/>
            <person name="Eichler E.E."/>
            <person name="Li G.H."/>
            <person name="Liu X."/>
            <person name="Gao L.Z."/>
        </authorList>
    </citation>
    <scope>NUCLEOTIDE SEQUENCE [LARGE SCALE GENOMIC DNA]</scope>
    <source>
        <strain evidence="5">cv. GT1</strain>
        <tissue evidence="4">Leaf</tissue>
    </source>
</reference>
<dbReference type="GO" id="GO:0009738">
    <property type="term" value="P:abscisic acid-activated signaling pathway"/>
    <property type="evidence" value="ECO:0007669"/>
    <property type="project" value="InterPro"/>
</dbReference>
<keyword evidence="5" id="KW-1185">Reference proteome</keyword>
<evidence type="ECO:0000313" key="5">
    <source>
        <dbReference type="Proteomes" id="UP000467840"/>
    </source>
</evidence>
<dbReference type="CDD" id="cd07816">
    <property type="entry name" value="Bet_v1-like"/>
    <property type="match status" value="1"/>
</dbReference>
<name>A0A6A6MNG7_HEVBR</name>
<dbReference type="GO" id="GO:0038023">
    <property type="term" value="F:signaling receptor activity"/>
    <property type="evidence" value="ECO:0007669"/>
    <property type="project" value="InterPro"/>
</dbReference>
<accession>A0A6A6MNG7</accession>
<evidence type="ECO:0000313" key="4">
    <source>
        <dbReference type="EMBL" id="KAF2313863.1"/>
    </source>
</evidence>
<dbReference type="PANTHER" id="PTHR31213">
    <property type="entry name" value="OS08G0374000 PROTEIN-RELATED"/>
    <property type="match status" value="1"/>
</dbReference>
<proteinExistence type="inferred from homology"/>
<dbReference type="InterPro" id="IPR023393">
    <property type="entry name" value="START-like_dom_sf"/>
</dbReference>
<dbReference type="GO" id="GO:0006952">
    <property type="term" value="P:defense response"/>
    <property type="evidence" value="ECO:0007669"/>
    <property type="project" value="UniProtKB-KW"/>
</dbReference>
<dbReference type="GO" id="GO:0004864">
    <property type="term" value="F:protein phosphatase inhibitor activity"/>
    <property type="evidence" value="ECO:0007669"/>
    <property type="project" value="InterPro"/>
</dbReference>
<keyword evidence="3" id="KW-0568">Pathogenesis-related protein</keyword>
<dbReference type="InterPro" id="IPR024949">
    <property type="entry name" value="Bet_v_I_allergen"/>
</dbReference>
<dbReference type="InterPro" id="IPR050279">
    <property type="entry name" value="Plant_def-hormone_signal"/>
</dbReference>
<evidence type="ECO:0000256" key="1">
    <source>
        <dbReference type="ARBA" id="ARBA00009744"/>
    </source>
</evidence>
<comment type="caution">
    <text evidence="4">The sequence shown here is derived from an EMBL/GenBank/DDBJ whole genome shotgun (WGS) entry which is preliminary data.</text>
</comment>
<dbReference type="Proteomes" id="UP000467840">
    <property type="component" value="Chromosome 15"/>
</dbReference>
<comment type="similarity">
    <text evidence="1">Belongs to the BetVI family.</text>
</comment>
<dbReference type="GO" id="GO:0005634">
    <property type="term" value="C:nucleus"/>
    <property type="evidence" value="ECO:0007669"/>
    <property type="project" value="TreeGrafter"/>
</dbReference>
<keyword evidence="2" id="KW-0611">Plant defense</keyword>
<organism evidence="4 5">
    <name type="scientific">Hevea brasiliensis</name>
    <name type="common">Para rubber tree</name>
    <name type="synonym">Siphonia brasiliensis</name>
    <dbReference type="NCBI Taxonomy" id="3981"/>
    <lineage>
        <taxon>Eukaryota</taxon>
        <taxon>Viridiplantae</taxon>
        <taxon>Streptophyta</taxon>
        <taxon>Embryophyta</taxon>
        <taxon>Tracheophyta</taxon>
        <taxon>Spermatophyta</taxon>
        <taxon>Magnoliopsida</taxon>
        <taxon>eudicotyledons</taxon>
        <taxon>Gunneridae</taxon>
        <taxon>Pentapetalae</taxon>
        <taxon>rosids</taxon>
        <taxon>fabids</taxon>
        <taxon>Malpighiales</taxon>
        <taxon>Euphorbiaceae</taxon>
        <taxon>Crotonoideae</taxon>
        <taxon>Micrandreae</taxon>
        <taxon>Hevea</taxon>
    </lineage>
</organism>
<dbReference type="AlphaFoldDB" id="A0A6A6MNG7"/>
<protein>
    <submittedName>
        <fullName evidence="4">Uncharacterized protein</fullName>
    </submittedName>
</protein>